<name>A0A402DHT7_MICAE</name>
<dbReference type="RefSeq" id="WP_002756354.1">
    <property type="nucleotide sequence ID" value="NZ_BIFY01000089.1"/>
</dbReference>
<dbReference type="AlphaFoldDB" id="A0A402DHT7"/>
<dbReference type="Proteomes" id="UP000289660">
    <property type="component" value="Unassembled WGS sequence"/>
</dbReference>
<sequence length="122" mass="14009">MKKLHKLLMTTTAIVSTFGWNIHSTPVAAKQNYIGRWYNVGLSNEYISKYRVFQKDGKVHDYQELKTGLVGASYKWDYQVLSNSSIRVFSLLKETCVLTEINKMQCYSDGNSLGDLGLYIKR</sequence>
<comment type="caution">
    <text evidence="1">The sequence shown here is derived from an EMBL/GenBank/DDBJ whole genome shotgun (WGS) entry which is preliminary data.</text>
</comment>
<reference evidence="2" key="1">
    <citation type="submission" date="2018-12" db="EMBL/GenBank/DDBJ databases">
        <title>Genome sequence of Microcystis aeruginosa NIES-4285.</title>
        <authorList>
            <person name="Tanabe Y."/>
        </authorList>
    </citation>
    <scope>NUCLEOTIDE SEQUENCE [LARGE SCALE GENOMIC DNA]</scope>
    <source>
        <strain evidence="2">NIES-4285</strain>
    </source>
</reference>
<dbReference type="EMBL" id="BIFY01000089">
    <property type="protein sequence ID" value="GCE61802.1"/>
    <property type="molecule type" value="Genomic_DNA"/>
</dbReference>
<proteinExistence type="predicted"/>
<evidence type="ECO:0000313" key="2">
    <source>
        <dbReference type="Proteomes" id="UP000289660"/>
    </source>
</evidence>
<protein>
    <submittedName>
        <fullName evidence="1">Uncharacterized protein</fullName>
    </submittedName>
</protein>
<organism evidence="1 2">
    <name type="scientific">Microcystis aeruginosa NIES-4285</name>
    <dbReference type="NCBI Taxonomy" id="2497681"/>
    <lineage>
        <taxon>Bacteria</taxon>
        <taxon>Bacillati</taxon>
        <taxon>Cyanobacteriota</taxon>
        <taxon>Cyanophyceae</taxon>
        <taxon>Oscillatoriophycideae</taxon>
        <taxon>Chroococcales</taxon>
        <taxon>Microcystaceae</taxon>
        <taxon>Microcystis</taxon>
    </lineage>
</organism>
<evidence type="ECO:0000313" key="1">
    <source>
        <dbReference type="EMBL" id="GCE61802.1"/>
    </source>
</evidence>
<gene>
    <name evidence="1" type="ORF">MiAbB_03743</name>
</gene>
<accession>A0A402DHT7</accession>